<proteinExistence type="predicted"/>
<dbReference type="AlphaFoldDB" id="A0A2N5ECX0"/>
<evidence type="ECO:0000256" key="2">
    <source>
        <dbReference type="SAM" id="Phobius"/>
    </source>
</evidence>
<dbReference type="OrthoDB" id="8687758at2"/>
<evidence type="ECO:0000313" key="4">
    <source>
        <dbReference type="Proteomes" id="UP000234503"/>
    </source>
</evidence>
<dbReference type="Proteomes" id="UP000234503">
    <property type="component" value="Unassembled WGS sequence"/>
</dbReference>
<keyword evidence="2" id="KW-0472">Membrane</keyword>
<evidence type="ECO:0000313" key="3">
    <source>
        <dbReference type="EMBL" id="PLR40357.1"/>
    </source>
</evidence>
<dbReference type="SUPFAM" id="SSF69047">
    <property type="entry name" value="Hypothetical protein YjbJ"/>
    <property type="match status" value="1"/>
</dbReference>
<sequence length="85" mass="9052">MHMFDKVKDKAEEAVGAGQEQFGRATDDSKTQFEGAVRKNLSQASYAVNDAVDTVKRTTSDNPVPALLVAAGVGFVLAKLLGGRR</sequence>
<evidence type="ECO:0000256" key="1">
    <source>
        <dbReference type="SAM" id="MobiDB-lite"/>
    </source>
</evidence>
<comment type="caution">
    <text evidence="3">The sequence shown here is derived from an EMBL/GenBank/DDBJ whole genome shotgun (WGS) entry which is preliminary data.</text>
</comment>
<keyword evidence="2" id="KW-0812">Transmembrane</keyword>
<protein>
    <submittedName>
        <fullName evidence="3">CsbD family protein</fullName>
    </submittedName>
</protein>
<feature type="region of interest" description="Disordered" evidence="1">
    <location>
        <begin position="1"/>
        <end position="30"/>
    </location>
</feature>
<feature type="compositionally biased region" description="Basic and acidic residues" evidence="1">
    <location>
        <begin position="1"/>
        <end position="13"/>
    </location>
</feature>
<gene>
    <name evidence="3" type="ORF">CYR32_01045</name>
</gene>
<feature type="transmembrane region" description="Helical" evidence="2">
    <location>
        <begin position="64"/>
        <end position="82"/>
    </location>
</feature>
<keyword evidence="2" id="KW-1133">Transmembrane helix</keyword>
<keyword evidence="4" id="KW-1185">Reference proteome</keyword>
<dbReference type="InterPro" id="IPR036629">
    <property type="entry name" value="YjbJ_sf"/>
</dbReference>
<name>A0A2N5ECX0_9GAMM</name>
<dbReference type="EMBL" id="PJZH01000001">
    <property type="protein sequence ID" value="PLR40357.1"/>
    <property type="molecule type" value="Genomic_DNA"/>
</dbReference>
<organism evidence="3 4">
    <name type="scientific">Chimaeribacter coloradensis</name>
    <dbReference type="NCBI Taxonomy" id="2060068"/>
    <lineage>
        <taxon>Bacteria</taxon>
        <taxon>Pseudomonadati</taxon>
        <taxon>Pseudomonadota</taxon>
        <taxon>Gammaproteobacteria</taxon>
        <taxon>Enterobacterales</taxon>
        <taxon>Yersiniaceae</taxon>
        <taxon>Chimaeribacter</taxon>
    </lineage>
</organism>
<reference evidence="3 4" key="1">
    <citation type="submission" date="2017-12" db="EMBL/GenBank/DDBJ databases">
        <title>Characterization of six clinical isolates of Enterochimera gen. nov., a novel genus of the Yersiniaciae family and the three species Enterochimera arupensis sp. nov., Enterochimera coloradensis sp. nov, and Enterochimera californica sp. nov.</title>
        <authorList>
            <person name="Rossi A."/>
            <person name="Fisher M."/>
        </authorList>
    </citation>
    <scope>NUCLEOTIDE SEQUENCE [LARGE SCALE GENOMIC DNA]</scope>
    <source>
        <strain evidence="4">2016-Iso4</strain>
    </source>
</reference>
<accession>A0A2N5ECX0</accession>